<dbReference type="STRING" id="320771.Cflav_PD3302"/>
<dbReference type="Pfam" id="PF22660">
    <property type="entry name" value="RS_preATP-grasp-like"/>
    <property type="match status" value="1"/>
</dbReference>
<evidence type="ECO:0000259" key="9">
    <source>
        <dbReference type="PROSITE" id="PS50975"/>
    </source>
</evidence>
<dbReference type="NCBIfam" id="NF004679">
    <property type="entry name" value="PRK06019.1-5"/>
    <property type="match status" value="1"/>
</dbReference>
<dbReference type="GO" id="GO:0004638">
    <property type="term" value="F:phosphoribosylaminoimidazole carboxylase activity"/>
    <property type="evidence" value="ECO:0007669"/>
    <property type="project" value="InterPro"/>
</dbReference>
<dbReference type="GO" id="GO:0006189">
    <property type="term" value="P:'de novo' IMP biosynthetic process"/>
    <property type="evidence" value="ECO:0007669"/>
    <property type="project" value="UniProtKB-UniRule"/>
</dbReference>
<evidence type="ECO:0000313" key="11">
    <source>
        <dbReference type="Proteomes" id="UP000003688"/>
    </source>
</evidence>
<comment type="catalytic activity">
    <reaction evidence="7 8">
        <text>5-amino-1-(5-phospho-beta-D-ribosyl)imidazole + hydrogencarbonate + ATP = 5-carboxyamino-1-(5-phospho-D-ribosyl)imidazole + ADP + phosphate + 2 H(+)</text>
        <dbReference type="Rhea" id="RHEA:19317"/>
        <dbReference type="ChEBI" id="CHEBI:15378"/>
        <dbReference type="ChEBI" id="CHEBI:17544"/>
        <dbReference type="ChEBI" id="CHEBI:30616"/>
        <dbReference type="ChEBI" id="CHEBI:43474"/>
        <dbReference type="ChEBI" id="CHEBI:58730"/>
        <dbReference type="ChEBI" id="CHEBI:137981"/>
        <dbReference type="ChEBI" id="CHEBI:456216"/>
        <dbReference type="EC" id="6.3.4.18"/>
    </reaction>
</comment>
<proteinExistence type="inferred from homology"/>
<dbReference type="InterPro" id="IPR005875">
    <property type="entry name" value="PurK"/>
</dbReference>
<dbReference type="NCBIfam" id="TIGR01161">
    <property type="entry name" value="purK"/>
    <property type="match status" value="1"/>
</dbReference>
<dbReference type="SUPFAM" id="SSF52440">
    <property type="entry name" value="PreATP-grasp domain"/>
    <property type="match status" value="1"/>
</dbReference>
<keyword evidence="2 7" id="KW-0547">Nucleotide-binding</keyword>
<dbReference type="OrthoDB" id="9804625at2"/>
<dbReference type="EMBL" id="ABOX02000019">
    <property type="protein sequence ID" value="EEF60243.1"/>
    <property type="molecule type" value="Genomic_DNA"/>
</dbReference>
<dbReference type="EC" id="6.3.4.18" evidence="7 8"/>
<keyword evidence="3 7" id="KW-0658">Purine biosynthesis</keyword>
<keyword evidence="6 10" id="KW-0456">Lyase</keyword>
<feature type="binding site" evidence="7">
    <location>
        <position position="162"/>
    </location>
    <ligand>
        <name>ATP</name>
        <dbReference type="ChEBI" id="CHEBI:30616"/>
    </ligand>
</feature>
<dbReference type="Gene3D" id="3.40.50.20">
    <property type="match status" value="1"/>
</dbReference>
<dbReference type="FunFam" id="3.30.1490.20:FF:000015">
    <property type="entry name" value="N5-carboxyaminoimidazole ribonucleotide synthase"/>
    <property type="match status" value="1"/>
</dbReference>
<dbReference type="SUPFAM" id="SSF56059">
    <property type="entry name" value="Glutathione synthetase ATP-binding domain-like"/>
    <property type="match status" value="1"/>
</dbReference>
<gene>
    <name evidence="7 8" type="primary">purK</name>
    <name evidence="10" type="ORF">Cflav_PD3302</name>
</gene>
<dbReference type="InterPro" id="IPR040686">
    <property type="entry name" value="PurK_C"/>
</dbReference>
<dbReference type="Gene3D" id="3.30.1490.20">
    <property type="entry name" value="ATP-grasp fold, A domain"/>
    <property type="match status" value="1"/>
</dbReference>
<comment type="similarity">
    <text evidence="7 8">Belongs to the PurK/PurT family.</text>
</comment>
<comment type="pathway">
    <text evidence="7 8">Purine metabolism; IMP biosynthesis via de novo pathway; 5-amino-1-(5-phospho-D-ribosyl)imidazole-4-carboxylate from 5-amino-1-(5-phospho-D-ribosyl)imidazole (N5-CAIR route): step 1/2.</text>
</comment>
<keyword evidence="11" id="KW-1185">Reference proteome</keyword>
<dbReference type="UniPathway" id="UPA00074">
    <property type="reaction ID" value="UER00942"/>
</dbReference>
<evidence type="ECO:0000256" key="1">
    <source>
        <dbReference type="ARBA" id="ARBA00022598"/>
    </source>
</evidence>
<dbReference type="InterPro" id="IPR016185">
    <property type="entry name" value="PreATP-grasp_dom_sf"/>
</dbReference>
<dbReference type="InterPro" id="IPR013815">
    <property type="entry name" value="ATP_grasp_subdomain_1"/>
</dbReference>
<dbReference type="SUPFAM" id="SSF51246">
    <property type="entry name" value="Rudiment single hybrid motif"/>
    <property type="match status" value="1"/>
</dbReference>
<protein>
    <recommendedName>
        <fullName evidence="7 8">N5-carboxyaminoimidazole ribonucleotide synthase</fullName>
        <shortName evidence="7 8">N5-CAIR synthase</shortName>
        <ecNumber evidence="7 8">6.3.4.18</ecNumber>
    </recommendedName>
    <alternativeName>
        <fullName evidence="7 8">5-(carboxyamino)imidazole ribonucleotide synthetase</fullName>
    </alternativeName>
</protein>
<evidence type="ECO:0000256" key="7">
    <source>
        <dbReference type="HAMAP-Rule" id="MF_01928"/>
    </source>
</evidence>
<reference evidence="10 11" key="1">
    <citation type="journal article" date="2011" name="J. Bacteriol.">
        <title>Genome sequence of 'Pedosphaera parvula' Ellin514, an aerobic Verrucomicrobial isolate from pasture soil.</title>
        <authorList>
            <person name="Kant R."/>
            <person name="van Passel M.W."/>
            <person name="Sangwan P."/>
            <person name="Palva A."/>
            <person name="Lucas S."/>
            <person name="Copeland A."/>
            <person name="Lapidus A."/>
            <person name="Glavina Del Rio T."/>
            <person name="Dalin E."/>
            <person name="Tice H."/>
            <person name="Bruce D."/>
            <person name="Goodwin L."/>
            <person name="Pitluck S."/>
            <person name="Chertkov O."/>
            <person name="Larimer F.W."/>
            <person name="Land M.L."/>
            <person name="Hauser L."/>
            <person name="Brettin T.S."/>
            <person name="Detter J.C."/>
            <person name="Han S."/>
            <person name="de Vos W.M."/>
            <person name="Janssen P.H."/>
            <person name="Smidt H."/>
        </authorList>
    </citation>
    <scope>NUCLEOTIDE SEQUENCE [LARGE SCALE GENOMIC DNA]</scope>
    <source>
        <strain evidence="10 11">Ellin514</strain>
    </source>
</reference>
<dbReference type="AlphaFoldDB" id="B9XJ16"/>
<feature type="domain" description="ATP-grasp" evidence="9">
    <location>
        <begin position="126"/>
        <end position="314"/>
    </location>
</feature>
<dbReference type="HAMAP" id="MF_01928">
    <property type="entry name" value="PurK"/>
    <property type="match status" value="1"/>
</dbReference>
<dbReference type="InterPro" id="IPR054350">
    <property type="entry name" value="PurT/PurK_preATP-grasp"/>
</dbReference>
<dbReference type="InterPro" id="IPR003135">
    <property type="entry name" value="ATP-grasp_carboxylate-amine"/>
</dbReference>
<comment type="subunit">
    <text evidence="7 8">Homodimer.</text>
</comment>
<dbReference type="InterPro" id="IPR011054">
    <property type="entry name" value="Rudment_hybrid_motif"/>
</dbReference>
<dbReference type="InterPro" id="IPR011761">
    <property type="entry name" value="ATP-grasp"/>
</dbReference>
<comment type="caution">
    <text evidence="10">The sequence shown here is derived from an EMBL/GenBank/DDBJ whole genome shotgun (WGS) entry which is preliminary data.</text>
</comment>
<dbReference type="PANTHER" id="PTHR11609:SF5">
    <property type="entry name" value="PHOSPHORIBOSYLAMINOIMIDAZOLE CARBOXYLASE"/>
    <property type="match status" value="1"/>
</dbReference>
<evidence type="ECO:0000313" key="10">
    <source>
        <dbReference type="EMBL" id="EEF60243.1"/>
    </source>
</evidence>
<dbReference type="GO" id="GO:0034028">
    <property type="term" value="F:5-(carboxyamino)imidazole ribonucleotide synthase activity"/>
    <property type="evidence" value="ECO:0007669"/>
    <property type="project" value="UniProtKB-UniRule"/>
</dbReference>
<organism evidence="10 11">
    <name type="scientific">Pedosphaera parvula (strain Ellin514)</name>
    <dbReference type="NCBI Taxonomy" id="320771"/>
    <lineage>
        <taxon>Bacteria</taxon>
        <taxon>Pseudomonadati</taxon>
        <taxon>Verrucomicrobiota</taxon>
        <taxon>Pedosphaerae</taxon>
        <taxon>Pedosphaerales</taxon>
        <taxon>Pedosphaeraceae</taxon>
        <taxon>Pedosphaera</taxon>
    </lineage>
</organism>
<feature type="binding site" evidence="7">
    <location>
        <position position="207"/>
    </location>
    <ligand>
        <name>ATP</name>
        <dbReference type="ChEBI" id="CHEBI:30616"/>
    </ligand>
</feature>
<keyword evidence="4" id="KW-0210">Decarboxylase</keyword>
<comment type="function">
    <text evidence="8">Catalyzes the ATP-dependent conversion of 5-aminoimidazole ribonucleotide (AIR) and HCO(3)- to N5-carboxyaminoimidazole ribonucleotide (N5-CAIR).</text>
</comment>
<dbReference type="Gene3D" id="3.30.470.20">
    <property type="entry name" value="ATP-grasp fold, B domain"/>
    <property type="match status" value="1"/>
</dbReference>
<evidence type="ECO:0000256" key="8">
    <source>
        <dbReference type="RuleBase" id="RU361200"/>
    </source>
</evidence>
<dbReference type="Pfam" id="PF17769">
    <property type="entry name" value="PurK_C"/>
    <property type="match status" value="1"/>
</dbReference>
<dbReference type="GO" id="GO:0005829">
    <property type="term" value="C:cytosol"/>
    <property type="evidence" value="ECO:0007669"/>
    <property type="project" value="TreeGrafter"/>
</dbReference>
<evidence type="ECO:0000256" key="3">
    <source>
        <dbReference type="ARBA" id="ARBA00022755"/>
    </source>
</evidence>
<evidence type="ECO:0000256" key="5">
    <source>
        <dbReference type="ARBA" id="ARBA00022840"/>
    </source>
</evidence>
<keyword evidence="1 7" id="KW-0436">Ligase</keyword>
<keyword evidence="5 7" id="KW-0067">ATP-binding</keyword>
<dbReference type="PROSITE" id="PS50975">
    <property type="entry name" value="ATP_GRASP"/>
    <property type="match status" value="1"/>
</dbReference>
<comment type="function">
    <text evidence="7">Catalyzes the ATP-dependent conversion of 5-aminoimidazole ribonucleotide (AIR) and HCO(3)(-) to N5-carboxyaminoimidazole ribonucleotide (N5-CAIR).</text>
</comment>
<dbReference type="RefSeq" id="WP_007415809.1">
    <property type="nucleotide sequence ID" value="NZ_ABOX02000019.1"/>
</dbReference>
<evidence type="ECO:0000256" key="6">
    <source>
        <dbReference type="ARBA" id="ARBA00023239"/>
    </source>
</evidence>
<evidence type="ECO:0000256" key="2">
    <source>
        <dbReference type="ARBA" id="ARBA00022741"/>
    </source>
</evidence>
<sequence length="401" mass="42975">MQNIAQPQPVLDQLPNRRPKAACTLGIVGGGQLAKMITQSALQFGCEVVVLERNDHSPAATLARETVIGDWDNPESLLRLGSMVDVVTLENEFVDADSLAALEKFGHRLWPSSATIRLVQDKLLQKQALEKAGLPLPKFKAVSEKNEILEAAKEFGWPLVLKKRRNGYDGKGNFTLRATTDVDEAWRQLGGDSNGLYVEAFCPFTMELAIMITRSQTGEMANYPLVETVQHNHICHVVKAPAIVPAGIAARAVEIARKAVETVGGVGSIGVELFLGRDGQVLVNEMAPRVHNSGHYSIEGCVCSQFENHVRAVMGWPLGSTAMLAPAAVMVNLLGSGKGSGAPQGIDKALAIPGAHIHVYGKSVSVPGRKMGHVTALGKTMEEALGISRRAAELIEFGEVA</sequence>
<feature type="binding site" evidence="7">
    <location>
        <begin position="284"/>
        <end position="285"/>
    </location>
    <ligand>
        <name>ATP</name>
        <dbReference type="ChEBI" id="CHEBI:30616"/>
    </ligand>
</feature>
<dbReference type="Pfam" id="PF02222">
    <property type="entry name" value="ATP-grasp"/>
    <property type="match status" value="1"/>
</dbReference>
<dbReference type="FunFam" id="3.30.470.20:FF:000037">
    <property type="entry name" value="Phosphoribosylaminoimidazole carboxylase, chloroplastic"/>
    <property type="match status" value="1"/>
</dbReference>
<name>B9XJ16_PEDPL</name>
<accession>B9XJ16</accession>
<evidence type="ECO:0000256" key="4">
    <source>
        <dbReference type="ARBA" id="ARBA00022793"/>
    </source>
</evidence>
<dbReference type="PANTHER" id="PTHR11609">
    <property type="entry name" value="PURINE BIOSYNTHESIS PROTEIN 6/7, PUR6/7"/>
    <property type="match status" value="1"/>
</dbReference>
<dbReference type="GO" id="GO:0005524">
    <property type="term" value="F:ATP binding"/>
    <property type="evidence" value="ECO:0007669"/>
    <property type="project" value="UniProtKB-UniRule"/>
</dbReference>
<feature type="binding site" evidence="7">
    <location>
        <position position="122"/>
    </location>
    <ligand>
        <name>ATP</name>
        <dbReference type="ChEBI" id="CHEBI:30616"/>
    </ligand>
</feature>
<dbReference type="GO" id="GO:0046872">
    <property type="term" value="F:metal ion binding"/>
    <property type="evidence" value="ECO:0007669"/>
    <property type="project" value="InterPro"/>
</dbReference>
<comment type="caution">
    <text evidence="7">Lacks conserved residue(s) required for the propagation of feature annotation.</text>
</comment>
<dbReference type="Proteomes" id="UP000003688">
    <property type="component" value="Unassembled WGS sequence"/>
</dbReference>